<accession>A0A7I4XY69</accession>
<dbReference type="OMA" id="NEWCENK"/>
<dbReference type="Pfam" id="PF01466">
    <property type="entry name" value="Skp1"/>
    <property type="match status" value="1"/>
</dbReference>
<dbReference type="Proteomes" id="UP000025227">
    <property type="component" value="Unplaced"/>
</dbReference>
<evidence type="ECO:0000259" key="4">
    <source>
        <dbReference type="Pfam" id="PF01466"/>
    </source>
</evidence>
<dbReference type="WBParaSite" id="HCON_00020690-00001">
    <property type="protein sequence ID" value="HCON_00020690-00001"/>
    <property type="gene ID" value="HCON_00020690"/>
</dbReference>
<dbReference type="InterPro" id="IPR001232">
    <property type="entry name" value="SKP1-like"/>
</dbReference>
<dbReference type="InterPro" id="IPR016897">
    <property type="entry name" value="SKP1"/>
</dbReference>
<dbReference type="InterPro" id="IPR011333">
    <property type="entry name" value="SKP1/BTB/POZ_sf"/>
</dbReference>
<dbReference type="UniPathway" id="UPA00143"/>
<dbReference type="InterPro" id="IPR016072">
    <property type="entry name" value="Skp1_comp_dimer"/>
</dbReference>
<reference evidence="7" key="1">
    <citation type="submission" date="2020-12" db="UniProtKB">
        <authorList>
            <consortium name="WormBaseParasite"/>
        </authorList>
    </citation>
    <scope>IDENTIFICATION</scope>
    <source>
        <strain evidence="7">MHco3</strain>
    </source>
</reference>
<dbReference type="GO" id="GO:0016567">
    <property type="term" value="P:protein ubiquitination"/>
    <property type="evidence" value="ECO:0007669"/>
    <property type="project" value="UniProtKB-UniPathway"/>
</dbReference>
<protein>
    <recommendedName>
        <fullName evidence="3">Skp1-related protein</fullName>
    </recommendedName>
</protein>
<dbReference type="InterPro" id="IPR036296">
    <property type="entry name" value="SKP1-like_dim_sf"/>
</dbReference>
<dbReference type="AlphaFoldDB" id="A0A7I4XY69"/>
<dbReference type="CDD" id="cd18322">
    <property type="entry name" value="BTB_POZ_SKP1"/>
    <property type="match status" value="1"/>
</dbReference>
<dbReference type="OrthoDB" id="5786141at2759"/>
<comment type="similarity">
    <text evidence="1 3">Belongs to the SKP1 family.</text>
</comment>
<evidence type="ECO:0000256" key="2">
    <source>
        <dbReference type="ARBA" id="ARBA00022786"/>
    </source>
</evidence>
<evidence type="ECO:0000313" key="6">
    <source>
        <dbReference type="Proteomes" id="UP000025227"/>
    </source>
</evidence>
<dbReference type="Pfam" id="PF03931">
    <property type="entry name" value="Skp1_POZ"/>
    <property type="match status" value="1"/>
</dbReference>
<dbReference type="FunFam" id="3.30.710.10:FF:000026">
    <property type="entry name" value="E3 ubiquitin ligase complex SCF subunit"/>
    <property type="match status" value="1"/>
</dbReference>
<dbReference type="SMART" id="SM00512">
    <property type="entry name" value="Skp1"/>
    <property type="match status" value="1"/>
</dbReference>
<keyword evidence="2 3" id="KW-0833">Ubl conjugation pathway</keyword>
<feature type="domain" description="SKP1 component dimerisation" evidence="4">
    <location>
        <begin position="121"/>
        <end position="167"/>
    </location>
</feature>
<evidence type="ECO:0000256" key="1">
    <source>
        <dbReference type="ARBA" id="ARBA00009993"/>
    </source>
</evidence>
<sequence length="169" mass="19574">MESTKATENTDSQKTSTVEKIYKVQTKEQEICEVPASIIGMSKLVTTMLEDLNLQDDDAPIPIPNVTAPVFKKVLAWCEKQKTHEKEGKQLFETWSEEFFKVEYPLLFEIIMAANYLDIPKLLDDGCRKIALMMKGKTPEEIRTMFNITNDFSPEEEEEIRRENAWCED</sequence>
<name>A0A7I4XY69_HAECO</name>
<evidence type="ECO:0000313" key="7">
    <source>
        <dbReference type="WBParaSite" id="HCON_00020690-00001"/>
    </source>
</evidence>
<dbReference type="SUPFAM" id="SSF54695">
    <property type="entry name" value="POZ domain"/>
    <property type="match status" value="1"/>
</dbReference>
<dbReference type="SUPFAM" id="SSF81382">
    <property type="entry name" value="Skp1 dimerisation domain-like"/>
    <property type="match status" value="1"/>
</dbReference>
<proteinExistence type="inferred from homology"/>
<comment type="pathway">
    <text evidence="3">Protein modification; protein ubiquitination.</text>
</comment>
<organism evidence="6 7">
    <name type="scientific">Haemonchus contortus</name>
    <name type="common">Barber pole worm</name>
    <dbReference type="NCBI Taxonomy" id="6289"/>
    <lineage>
        <taxon>Eukaryota</taxon>
        <taxon>Metazoa</taxon>
        <taxon>Ecdysozoa</taxon>
        <taxon>Nematoda</taxon>
        <taxon>Chromadorea</taxon>
        <taxon>Rhabditida</taxon>
        <taxon>Rhabditina</taxon>
        <taxon>Rhabditomorpha</taxon>
        <taxon>Strongyloidea</taxon>
        <taxon>Trichostrongylidae</taxon>
        <taxon>Haemonchus</taxon>
    </lineage>
</organism>
<keyword evidence="6" id="KW-1185">Reference proteome</keyword>
<dbReference type="PANTHER" id="PTHR11165">
    <property type="entry name" value="SKP1"/>
    <property type="match status" value="1"/>
</dbReference>
<feature type="domain" description="SKP1 component POZ" evidence="5">
    <location>
        <begin position="23"/>
        <end position="82"/>
    </location>
</feature>
<dbReference type="Gene3D" id="3.30.710.10">
    <property type="entry name" value="Potassium Channel Kv1.1, Chain A"/>
    <property type="match status" value="1"/>
</dbReference>
<dbReference type="GO" id="GO:0006511">
    <property type="term" value="P:ubiquitin-dependent protein catabolic process"/>
    <property type="evidence" value="ECO:0007669"/>
    <property type="project" value="InterPro"/>
</dbReference>
<comment type="function">
    <text evidence="3">Probable essential component of SCF (SKP1-CUL1-F-box protein) E3 ubiquitin-protein ligase complexes, which mediate the ubiquitination and subsequent proteasomal degradation of target proteins. Regulates cell proliferation during embryonic and larval development.</text>
</comment>
<dbReference type="InterPro" id="IPR016073">
    <property type="entry name" value="Skp1_comp_POZ"/>
</dbReference>
<evidence type="ECO:0000256" key="3">
    <source>
        <dbReference type="PIRNR" id="PIRNR028729"/>
    </source>
</evidence>
<dbReference type="PIRSF" id="PIRSF028729">
    <property type="entry name" value="E3_ubiquit_lig_SCF_Skp"/>
    <property type="match status" value="1"/>
</dbReference>
<evidence type="ECO:0000259" key="5">
    <source>
        <dbReference type="Pfam" id="PF03931"/>
    </source>
</evidence>